<keyword evidence="1 3" id="KW-0732">Signal</keyword>
<feature type="region of interest" description="Disordered" evidence="2">
    <location>
        <begin position="275"/>
        <end position="323"/>
    </location>
</feature>
<dbReference type="KEGG" id="agv:OJF2_13560"/>
<keyword evidence="5" id="KW-1185">Reference proteome</keyword>
<dbReference type="Proteomes" id="UP000324233">
    <property type="component" value="Chromosome"/>
</dbReference>
<feature type="region of interest" description="Disordered" evidence="2">
    <location>
        <begin position="34"/>
        <end position="58"/>
    </location>
</feature>
<protein>
    <recommendedName>
        <fullName evidence="6">Outer membrane lipoprotein carrier protein LolA</fullName>
    </recommendedName>
</protein>
<gene>
    <name evidence="4" type="ORF">OJF2_13560</name>
</gene>
<dbReference type="OrthoDB" id="243478at2"/>
<feature type="compositionally biased region" description="Low complexity" evidence="2">
    <location>
        <begin position="289"/>
        <end position="300"/>
    </location>
</feature>
<dbReference type="SUPFAM" id="SSF89392">
    <property type="entry name" value="Prokaryotic lipoproteins and lipoprotein localization factors"/>
    <property type="match status" value="1"/>
</dbReference>
<proteinExistence type="predicted"/>
<evidence type="ECO:0008006" key="6">
    <source>
        <dbReference type="Google" id="ProtNLM"/>
    </source>
</evidence>
<evidence type="ECO:0000256" key="3">
    <source>
        <dbReference type="SAM" id="SignalP"/>
    </source>
</evidence>
<dbReference type="RefSeq" id="WP_148592369.1">
    <property type="nucleotide sequence ID" value="NZ_CP042997.1"/>
</dbReference>
<feature type="chain" id="PRO_5022989875" description="Outer membrane lipoprotein carrier protein LolA" evidence="3">
    <location>
        <begin position="21"/>
        <end position="323"/>
    </location>
</feature>
<organism evidence="4 5">
    <name type="scientific">Aquisphaera giovannonii</name>
    <dbReference type="NCBI Taxonomy" id="406548"/>
    <lineage>
        <taxon>Bacteria</taxon>
        <taxon>Pseudomonadati</taxon>
        <taxon>Planctomycetota</taxon>
        <taxon>Planctomycetia</taxon>
        <taxon>Isosphaerales</taxon>
        <taxon>Isosphaeraceae</taxon>
        <taxon>Aquisphaera</taxon>
    </lineage>
</organism>
<reference evidence="4 5" key="1">
    <citation type="submission" date="2019-08" db="EMBL/GenBank/DDBJ databases">
        <title>Deep-cultivation of Planctomycetes and their phenomic and genomic characterization uncovers novel biology.</title>
        <authorList>
            <person name="Wiegand S."/>
            <person name="Jogler M."/>
            <person name="Boedeker C."/>
            <person name="Pinto D."/>
            <person name="Vollmers J."/>
            <person name="Rivas-Marin E."/>
            <person name="Kohn T."/>
            <person name="Peeters S.H."/>
            <person name="Heuer A."/>
            <person name="Rast P."/>
            <person name="Oberbeckmann S."/>
            <person name="Bunk B."/>
            <person name="Jeske O."/>
            <person name="Meyerdierks A."/>
            <person name="Storesund J.E."/>
            <person name="Kallscheuer N."/>
            <person name="Luecker S."/>
            <person name="Lage O.M."/>
            <person name="Pohl T."/>
            <person name="Merkel B.J."/>
            <person name="Hornburger P."/>
            <person name="Mueller R.-W."/>
            <person name="Bruemmer F."/>
            <person name="Labrenz M."/>
            <person name="Spormann A.M."/>
            <person name="Op den Camp H."/>
            <person name="Overmann J."/>
            <person name="Amann R."/>
            <person name="Jetten M.S.M."/>
            <person name="Mascher T."/>
            <person name="Medema M.H."/>
            <person name="Devos D.P."/>
            <person name="Kaster A.-K."/>
            <person name="Ovreas L."/>
            <person name="Rohde M."/>
            <person name="Galperin M.Y."/>
            <person name="Jogler C."/>
        </authorList>
    </citation>
    <scope>NUCLEOTIDE SEQUENCE [LARGE SCALE GENOMIC DNA]</scope>
    <source>
        <strain evidence="4 5">OJF2</strain>
    </source>
</reference>
<accession>A0A5B9VY79</accession>
<sequence precursor="true">MRRRSTFHLAHVLASWAALAGAAPAVIGQEAEQAPAAAEGAARPAPGGEAAAAEPQPGDPVMMEKLLRQWEKQSSLLKTLDVAMFRKDTTPAWGTVEYYEGRALFQSPNLAFIDFSKIQLDDNKKPMKDAKGKWVSTHDERIVCTGTEVWQYKTDTKQIFVFPLQGNAQQKAVEEGPLPFLFNMKADDARRRYKMSYVKKDVKANAYLVRIEPRLAEDKETFSIAFVNLDCKFLLPVRIHMTSPDGKSTKDYTLGPMYPNKKVSESNFKGKVLPSPWKLVKNPMGQDNPRGPGAAPGAAGPRREAPAARPAAARRGAEGMQRE</sequence>
<dbReference type="EMBL" id="CP042997">
    <property type="protein sequence ID" value="QEH32871.1"/>
    <property type="molecule type" value="Genomic_DNA"/>
</dbReference>
<feature type="signal peptide" evidence="3">
    <location>
        <begin position="1"/>
        <end position="20"/>
    </location>
</feature>
<dbReference type="AlphaFoldDB" id="A0A5B9VY79"/>
<feature type="compositionally biased region" description="Low complexity" evidence="2">
    <location>
        <begin position="34"/>
        <end position="56"/>
    </location>
</feature>
<evidence type="ECO:0000313" key="4">
    <source>
        <dbReference type="EMBL" id="QEH32871.1"/>
    </source>
</evidence>
<dbReference type="Gene3D" id="2.50.20.10">
    <property type="entry name" value="Lipoprotein localisation LolA/LolB/LppX"/>
    <property type="match status" value="1"/>
</dbReference>
<evidence type="ECO:0000256" key="1">
    <source>
        <dbReference type="ARBA" id="ARBA00022729"/>
    </source>
</evidence>
<name>A0A5B9VY79_9BACT</name>
<dbReference type="InterPro" id="IPR029046">
    <property type="entry name" value="LolA/LolB/LppX"/>
</dbReference>
<evidence type="ECO:0000313" key="5">
    <source>
        <dbReference type="Proteomes" id="UP000324233"/>
    </source>
</evidence>
<evidence type="ECO:0000256" key="2">
    <source>
        <dbReference type="SAM" id="MobiDB-lite"/>
    </source>
</evidence>